<proteinExistence type="predicted"/>
<evidence type="ECO:0000313" key="2">
    <source>
        <dbReference type="Proteomes" id="UP000244920"/>
    </source>
</evidence>
<evidence type="ECO:0000313" key="1">
    <source>
        <dbReference type="EMBL" id="AWI51363.1"/>
    </source>
</evidence>
<sequence>MLVDPISFTLASALAFMPADYSVEKYQSQQTVTLNLATEEDFAHIASAILMANGTIEMFYRLAYADVRFFDSVPDLSQRFENTIKLLEETQQYRGKLAELDENLALFSKNFHKLHRLYESYEYKKEADRVLLSRVDSPNAISFDENSTDEEIRAFIFGV</sequence>
<name>A0A2U8FKA5_9PAST</name>
<reference evidence="2" key="1">
    <citation type="submission" date="2018-05" db="EMBL/GenBank/DDBJ databases">
        <title>Complete genome sequence of Actinobacillus porcitonsillarum reference strain 9953L55 (CCUG 46996).</title>
        <authorList>
            <person name="Dona V."/>
            <person name="Perreten V."/>
        </authorList>
    </citation>
    <scope>NUCLEOTIDE SEQUENCE [LARGE SCALE GENOMIC DNA]</scope>
    <source>
        <strain evidence="2">9953L55</strain>
    </source>
</reference>
<dbReference type="Proteomes" id="UP000244920">
    <property type="component" value="Chromosome"/>
</dbReference>
<dbReference type="KEGG" id="apor:DDU33_07635"/>
<accession>A0A2U8FKA5</accession>
<gene>
    <name evidence="1" type="ORF">DDU33_07635</name>
</gene>
<organism evidence="1 2">
    <name type="scientific">Actinobacillus porcitonsillarum</name>
    <dbReference type="NCBI Taxonomy" id="189834"/>
    <lineage>
        <taxon>Bacteria</taxon>
        <taxon>Pseudomonadati</taxon>
        <taxon>Pseudomonadota</taxon>
        <taxon>Gammaproteobacteria</taxon>
        <taxon>Pasteurellales</taxon>
        <taxon>Pasteurellaceae</taxon>
        <taxon>Actinobacillus</taxon>
    </lineage>
</organism>
<dbReference type="AlphaFoldDB" id="A0A2U8FKA5"/>
<dbReference type="EMBL" id="CP029206">
    <property type="protein sequence ID" value="AWI51363.1"/>
    <property type="molecule type" value="Genomic_DNA"/>
</dbReference>
<dbReference type="RefSeq" id="WP_108924192.1">
    <property type="nucleotide sequence ID" value="NZ_CP029206.1"/>
</dbReference>
<protein>
    <submittedName>
        <fullName evidence="1">Uncharacterized protein</fullName>
    </submittedName>
</protein>
<keyword evidence="2" id="KW-1185">Reference proteome</keyword>